<evidence type="ECO:0000256" key="1">
    <source>
        <dbReference type="ARBA" id="ARBA00006817"/>
    </source>
</evidence>
<comment type="similarity">
    <text evidence="1">Belongs to the AHA1 family.</text>
</comment>
<dbReference type="InterPro" id="IPR023393">
    <property type="entry name" value="START-like_dom_sf"/>
</dbReference>
<dbReference type="CDD" id="cd07826">
    <property type="entry name" value="SRPBCC_CalC_Aha1-like_9"/>
    <property type="match status" value="1"/>
</dbReference>
<gene>
    <name evidence="3" type="ORF">GCM10009849_25570</name>
</gene>
<dbReference type="SUPFAM" id="SSF55961">
    <property type="entry name" value="Bet v1-like"/>
    <property type="match status" value="1"/>
</dbReference>
<evidence type="ECO:0000259" key="2">
    <source>
        <dbReference type="Pfam" id="PF08327"/>
    </source>
</evidence>
<feature type="domain" description="Activator of Hsp90 ATPase homologue 1/2-like C-terminal" evidence="2">
    <location>
        <begin position="26"/>
        <end position="158"/>
    </location>
</feature>
<protein>
    <submittedName>
        <fullName evidence="3">SRPBCC family protein</fullName>
    </submittedName>
</protein>
<dbReference type="RefSeq" id="WP_344300114.1">
    <property type="nucleotide sequence ID" value="NZ_BAAAQW010000006.1"/>
</dbReference>
<dbReference type="InterPro" id="IPR013538">
    <property type="entry name" value="ASHA1/2-like_C"/>
</dbReference>
<dbReference type="Gene3D" id="3.30.530.20">
    <property type="match status" value="1"/>
</dbReference>
<dbReference type="Proteomes" id="UP001500432">
    <property type="component" value="Unassembled WGS sequence"/>
</dbReference>
<evidence type="ECO:0000313" key="3">
    <source>
        <dbReference type="EMBL" id="GAA2201365.1"/>
    </source>
</evidence>
<sequence>MSTTTNTTDIRADAGSPYIDIVREFDAPRERVFRAHCDPELFAQWIGPDRLETVIEHMEARTGGSYRFVQRDPSGGEYAFRGSFHEVVEPSRVVMTFEFEGAPGHVEMDTSTFTDLPGGRCRLEIHSTYESVEDRDAMLAAGMEGGVTEGYAKLDALLADGAL</sequence>
<dbReference type="Pfam" id="PF08327">
    <property type="entry name" value="AHSA1"/>
    <property type="match status" value="1"/>
</dbReference>
<dbReference type="EMBL" id="BAAAQW010000006">
    <property type="protein sequence ID" value="GAA2201365.1"/>
    <property type="molecule type" value="Genomic_DNA"/>
</dbReference>
<proteinExistence type="inferred from homology"/>
<organism evidence="3 4">
    <name type="scientific">Sinomonas flava</name>
    <dbReference type="NCBI Taxonomy" id="496857"/>
    <lineage>
        <taxon>Bacteria</taxon>
        <taxon>Bacillati</taxon>
        <taxon>Actinomycetota</taxon>
        <taxon>Actinomycetes</taxon>
        <taxon>Micrococcales</taxon>
        <taxon>Micrococcaceae</taxon>
        <taxon>Sinomonas</taxon>
    </lineage>
</organism>
<accession>A0ABN3BX61</accession>
<keyword evidence="4" id="KW-1185">Reference proteome</keyword>
<comment type="caution">
    <text evidence="3">The sequence shown here is derived from an EMBL/GenBank/DDBJ whole genome shotgun (WGS) entry which is preliminary data.</text>
</comment>
<evidence type="ECO:0000313" key="4">
    <source>
        <dbReference type="Proteomes" id="UP001500432"/>
    </source>
</evidence>
<reference evidence="3 4" key="1">
    <citation type="journal article" date="2019" name="Int. J. Syst. Evol. Microbiol.">
        <title>The Global Catalogue of Microorganisms (GCM) 10K type strain sequencing project: providing services to taxonomists for standard genome sequencing and annotation.</title>
        <authorList>
            <consortium name="The Broad Institute Genomics Platform"/>
            <consortium name="The Broad Institute Genome Sequencing Center for Infectious Disease"/>
            <person name="Wu L."/>
            <person name="Ma J."/>
        </authorList>
    </citation>
    <scope>NUCLEOTIDE SEQUENCE [LARGE SCALE GENOMIC DNA]</scope>
    <source>
        <strain evidence="3 4">JCM 16034</strain>
    </source>
</reference>
<name>A0ABN3BX61_9MICC</name>